<protein>
    <submittedName>
        <fullName evidence="1">Uncharacterized protein</fullName>
    </submittedName>
</protein>
<evidence type="ECO:0000313" key="1">
    <source>
        <dbReference type="EMBL" id="CAB1423550.1"/>
    </source>
</evidence>
<dbReference type="AlphaFoldDB" id="A0A9N7U2Z9"/>
<accession>A0A9N7U2Z9</accession>
<dbReference type="Proteomes" id="UP001153269">
    <property type="component" value="Unassembled WGS sequence"/>
</dbReference>
<keyword evidence="2" id="KW-1185">Reference proteome</keyword>
<dbReference type="EMBL" id="CADEAL010000665">
    <property type="protein sequence ID" value="CAB1423550.1"/>
    <property type="molecule type" value="Genomic_DNA"/>
</dbReference>
<name>A0A9N7U2Z9_PLEPL</name>
<proteinExistence type="predicted"/>
<gene>
    <name evidence="1" type="ORF">PLEPLA_LOCUS11470</name>
</gene>
<organism evidence="1 2">
    <name type="scientific">Pleuronectes platessa</name>
    <name type="common">European plaice</name>
    <dbReference type="NCBI Taxonomy" id="8262"/>
    <lineage>
        <taxon>Eukaryota</taxon>
        <taxon>Metazoa</taxon>
        <taxon>Chordata</taxon>
        <taxon>Craniata</taxon>
        <taxon>Vertebrata</taxon>
        <taxon>Euteleostomi</taxon>
        <taxon>Actinopterygii</taxon>
        <taxon>Neopterygii</taxon>
        <taxon>Teleostei</taxon>
        <taxon>Neoteleostei</taxon>
        <taxon>Acanthomorphata</taxon>
        <taxon>Carangaria</taxon>
        <taxon>Pleuronectiformes</taxon>
        <taxon>Pleuronectoidei</taxon>
        <taxon>Pleuronectidae</taxon>
        <taxon>Pleuronectes</taxon>
    </lineage>
</organism>
<sequence length="177" mass="19234">MPAFIIHTVRLQGGDKQLSASHEDSDRLSTGSSAINQWNVWMDLFHEANGHVEIEATQIEGNTRSLDRGDKTTARQKGNCSSELAAAEMLVSSDGPDVSEQCSAARLEIQSQLMDEPHCPVSVLLGTRPAPKVMILQVSAGTIPGALSCRQWVGVYHRPVIHHPSTITDCTCGRGYR</sequence>
<evidence type="ECO:0000313" key="2">
    <source>
        <dbReference type="Proteomes" id="UP001153269"/>
    </source>
</evidence>
<comment type="caution">
    <text evidence="1">The sequence shown here is derived from an EMBL/GenBank/DDBJ whole genome shotgun (WGS) entry which is preliminary data.</text>
</comment>
<reference evidence="1" key="1">
    <citation type="submission" date="2020-03" db="EMBL/GenBank/DDBJ databases">
        <authorList>
            <person name="Weist P."/>
        </authorList>
    </citation>
    <scope>NUCLEOTIDE SEQUENCE</scope>
</reference>